<keyword evidence="2" id="KW-1185">Reference proteome</keyword>
<protein>
    <submittedName>
        <fullName evidence="3">BrnT family toxin</fullName>
    </submittedName>
</protein>
<proteinExistence type="predicted"/>
<evidence type="ECO:0000313" key="1">
    <source>
        <dbReference type="EMBL" id="VDL99060.1"/>
    </source>
</evidence>
<dbReference type="OrthoDB" id="6619372at2759"/>
<name>A0A183T877_SCHSO</name>
<reference evidence="3" key="1">
    <citation type="submission" date="2016-06" db="UniProtKB">
        <authorList>
            <consortium name="WormBaseParasite"/>
        </authorList>
    </citation>
    <scope>IDENTIFICATION</scope>
</reference>
<organism evidence="3">
    <name type="scientific">Schistocephalus solidus</name>
    <name type="common">Tapeworm</name>
    <dbReference type="NCBI Taxonomy" id="70667"/>
    <lineage>
        <taxon>Eukaryota</taxon>
        <taxon>Metazoa</taxon>
        <taxon>Spiralia</taxon>
        <taxon>Lophotrochozoa</taxon>
        <taxon>Platyhelminthes</taxon>
        <taxon>Cestoda</taxon>
        <taxon>Eucestoda</taxon>
        <taxon>Diphyllobothriidea</taxon>
        <taxon>Diphyllobothriidae</taxon>
        <taxon>Schistocephalus</taxon>
    </lineage>
</organism>
<gene>
    <name evidence="1" type="ORF">SSLN_LOCUS12675</name>
</gene>
<dbReference type="AlphaFoldDB" id="A0A183T877"/>
<dbReference type="WBParaSite" id="SSLN_0001315901-mRNA-1">
    <property type="protein sequence ID" value="SSLN_0001315901-mRNA-1"/>
    <property type="gene ID" value="SSLN_0001315901"/>
</dbReference>
<sequence length="75" mass="9117">MMDNGLLRLRTCAEHRLLPTNNFFHLPTREKATLMHIRSRRWQLLDYILVRTQDRRDVLVTKSIRNADVWTDQRL</sequence>
<evidence type="ECO:0000313" key="2">
    <source>
        <dbReference type="Proteomes" id="UP000275846"/>
    </source>
</evidence>
<dbReference type="Proteomes" id="UP000275846">
    <property type="component" value="Unassembled WGS sequence"/>
</dbReference>
<dbReference type="EMBL" id="UYSU01037453">
    <property type="protein sequence ID" value="VDL99060.1"/>
    <property type="molecule type" value="Genomic_DNA"/>
</dbReference>
<accession>A0A183T877</accession>
<reference evidence="1 2" key="2">
    <citation type="submission" date="2018-11" db="EMBL/GenBank/DDBJ databases">
        <authorList>
            <consortium name="Pathogen Informatics"/>
        </authorList>
    </citation>
    <scope>NUCLEOTIDE SEQUENCE [LARGE SCALE GENOMIC DNA]</scope>
    <source>
        <strain evidence="1 2">NST_G2</strain>
    </source>
</reference>
<evidence type="ECO:0000313" key="3">
    <source>
        <dbReference type="WBParaSite" id="SSLN_0001315901-mRNA-1"/>
    </source>
</evidence>